<evidence type="ECO:0000313" key="6">
    <source>
        <dbReference type="Proteomes" id="UP000688137"/>
    </source>
</evidence>
<dbReference type="Proteomes" id="UP000688137">
    <property type="component" value="Unassembled WGS sequence"/>
</dbReference>
<dbReference type="InterPro" id="IPR005172">
    <property type="entry name" value="CRC"/>
</dbReference>
<sequence length="151" mass="17213">MKKKIMFIVPPKLQIQGTDSEETKEGCQCQKTKCLKLYCQCFHDGKCCGQQCGCSGCKNSLNDNLERNKAIVKIIHKYKDEYKQKLSGDKGQGCCCKKSKCKLNYCECFVKGRSCGEQCHCKKCENGKKQNKQNCIKQEEKIQNCQKNQTA</sequence>
<accession>A0A8S1LGP0</accession>
<dbReference type="Pfam" id="PF03638">
    <property type="entry name" value="TCR"/>
    <property type="match status" value="2"/>
</dbReference>
<dbReference type="EMBL" id="CAJJDM010000036">
    <property type="protein sequence ID" value="CAD8065395.1"/>
    <property type="molecule type" value="Genomic_DNA"/>
</dbReference>
<keyword evidence="3" id="KW-0539">Nucleus</keyword>
<evidence type="ECO:0000256" key="2">
    <source>
        <dbReference type="ARBA" id="ARBA00007267"/>
    </source>
</evidence>
<dbReference type="PROSITE" id="PS51634">
    <property type="entry name" value="CRC"/>
    <property type="match status" value="1"/>
</dbReference>
<keyword evidence="6" id="KW-1185">Reference proteome</keyword>
<proteinExistence type="inferred from homology"/>
<evidence type="ECO:0000313" key="5">
    <source>
        <dbReference type="EMBL" id="CAD8065395.1"/>
    </source>
</evidence>
<dbReference type="PANTHER" id="PTHR12446:SF34">
    <property type="entry name" value="PROTEIN LIN-54 HOMOLOG"/>
    <property type="match status" value="1"/>
</dbReference>
<reference evidence="5" key="1">
    <citation type="submission" date="2021-01" db="EMBL/GenBank/DDBJ databases">
        <authorList>
            <consortium name="Genoscope - CEA"/>
            <person name="William W."/>
        </authorList>
    </citation>
    <scope>NUCLEOTIDE SEQUENCE</scope>
</reference>
<dbReference type="AlphaFoldDB" id="A0A8S1LGP0"/>
<gene>
    <name evidence="5" type="ORF">PPRIM_AZ9-3.1.T0370250</name>
</gene>
<comment type="similarity">
    <text evidence="2">Belongs to the lin-54 family.</text>
</comment>
<organism evidence="5 6">
    <name type="scientific">Paramecium primaurelia</name>
    <dbReference type="NCBI Taxonomy" id="5886"/>
    <lineage>
        <taxon>Eukaryota</taxon>
        <taxon>Sar</taxon>
        <taxon>Alveolata</taxon>
        <taxon>Ciliophora</taxon>
        <taxon>Intramacronucleata</taxon>
        <taxon>Oligohymenophorea</taxon>
        <taxon>Peniculida</taxon>
        <taxon>Parameciidae</taxon>
        <taxon>Paramecium</taxon>
    </lineage>
</organism>
<evidence type="ECO:0000256" key="1">
    <source>
        <dbReference type="ARBA" id="ARBA00004123"/>
    </source>
</evidence>
<dbReference type="GO" id="GO:0006355">
    <property type="term" value="P:regulation of DNA-templated transcription"/>
    <property type="evidence" value="ECO:0007669"/>
    <property type="project" value="TreeGrafter"/>
</dbReference>
<feature type="domain" description="CRC" evidence="4">
    <location>
        <begin position="23"/>
        <end position="129"/>
    </location>
</feature>
<dbReference type="OMA" id="CHCKKCE"/>
<dbReference type="GO" id="GO:0005634">
    <property type="term" value="C:nucleus"/>
    <property type="evidence" value="ECO:0007669"/>
    <property type="project" value="UniProtKB-SubCell"/>
</dbReference>
<dbReference type="InterPro" id="IPR028307">
    <property type="entry name" value="Lin-54_fam"/>
</dbReference>
<evidence type="ECO:0000259" key="4">
    <source>
        <dbReference type="PROSITE" id="PS51634"/>
    </source>
</evidence>
<dbReference type="SMART" id="SM01114">
    <property type="entry name" value="CXC"/>
    <property type="match status" value="2"/>
</dbReference>
<name>A0A8S1LGP0_PARPR</name>
<dbReference type="PANTHER" id="PTHR12446">
    <property type="entry name" value="TESMIN/TSO1-RELATED"/>
    <property type="match status" value="1"/>
</dbReference>
<dbReference type="InterPro" id="IPR033467">
    <property type="entry name" value="Tesmin/TSO1-like_CXC"/>
</dbReference>
<comment type="caution">
    <text evidence="5">The sequence shown here is derived from an EMBL/GenBank/DDBJ whole genome shotgun (WGS) entry which is preliminary data.</text>
</comment>
<evidence type="ECO:0000256" key="3">
    <source>
        <dbReference type="ARBA" id="ARBA00023242"/>
    </source>
</evidence>
<comment type="subcellular location">
    <subcellularLocation>
        <location evidence="1">Nucleus</location>
    </subcellularLocation>
</comment>
<protein>
    <recommendedName>
        <fullName evidence="4">CRC domain-containing protein</fullName>
    </recommendedName>
</protein>